<feature type="non-terminal residue" evidence="1">
    <location>
        <position position="1"/>
    </location>
</feature>
<comment type="caution">
    <text evidence="1">The sequence shown here is derived from an EMBL/GenBank/DDBJ whole genome shotgun (WGS) entry which is preliminary data.</text>
</comment>
<organism evidence="1">
    <name type="scientific">marine sediment metagenome</name>
    <dbReference type="NCBI Taxonomy" id="412755"/>
    <lineage>
        <taxon>unclassified sequences</taxon>
        <taxon>metagenomes</taxon>
        <taxon>ecological metagenomes</taxon>
    </lineage>
</organism>
<sequence length="234" mass="25982">SAPWGDPLMLENPGEELSFGEVYRQILQEAWLPGGGEVWSIVGQSGRGYRPSQMGITGPNVSPPQEEVRRWFSKCADAWRELPWELPSDPFCDNRNSKKYWKDEKDRRGLMCSYYDLYMRYCLRFSLDTGCIPPANYLLKVDGDLSNITGSKVYDLSFSNNCGAVSMVSGEGEFVPPGEWVSPQTGTDGSLCFKDANGALGSISYSFLCNCDTAPKLAYDDDNSDNTIRPEGTA</sequence>
<gene>
    <name evidence="1" type="ORF">S03H2_23173</name>
</gene>
<protein>
    <submittedName>
        <fullName evidence="1">Uncharacterized protein</fullName>
    </submittedName>
</protein>
<reference evidence="1" key="1">
    <citation type="journal article" date="2014" name="Front. Microbiol.">
        <title>High frequency of phylogenetically diverse reductive dehalogenase-homologous genes in deep subseafloor sedimentary metagenomes.</title>
        <authorList>
            <person name="Kawai M."/>
            <person name="Futagami T."/>
            <person name="Toyoda A."/>
            <person name="Takaki Y."/>
            <person name="Nishi S."/>
            <person name="Hori S."/>
            <person name="Arai W."/>
            <person name="Tsubouchi T."/>
            <person name="Morono Y."/>
            <person name="Uchiyama I."/>
            <person name="Ito T."/>
            <person name="Fujiyama A."/>
            <person name="Inagaki F."/>
            <person name="Takami H."/>
        </authorList>
    </citation>
    <scope>NUCLEOTIDE SEQUENCE</scope>
    <source>
        <strain evidence="1">Expedition CK06-06</strain>
    </source>
</reference>
<evidence type="ECO:0000313" key="1">
    <source>
        <dbReference type="EMBL" id="GAH43160.1"/>
    </source>
</evidence>
<dbReference type="AlphaFoldDB" id="X1GEB9"/>
<dbReference type="EMBL" id="BARU01012616">
    <property type="protein sequence ID" value="GAH43160.1"/>
    <property type="molecule type" value="Genomic_DNA"/>
</dbReference>
<feature type="non-terminal residue" evidence="1">
    <location>
        <position position="234"/>
    </location>
</feature>
<proteinExistence type="predicted"/>
<name>X1GEB9_9ZZZZ</name>
<accession>X1GEB9</accession>